<dbReference type="Proteomes" id="UP000232688">
    <property type="component" value="Unassembled WGS sequence"/>
</dbReference>
<comment type="caution">
    <text evidence="4">The sequence shown here is derived from an EMBL/GenBank/DDBJ whole genome shotgun (WGS) entry which is preliminary data.</text>
</comment>
<proteinExistence type="predicted"/>
<gene>
    <name evidence="2" type="ORF">CHRIB12_LOCUS10190</name>
    <name evidence="4" type="ORF">RhiirA1_522110</name>
    <name evidence="3" type="ORF">RhiirA5_449528</name>
</gene>
<evidence type="ECO:0000313" key="2">
    <source>
        <dbReference type="EMBL" id="CAB5364876.1"/>
    </source>
</evidence>
<dbReference type="VEuPathDB" id="FungiDB:RhiirFUN_019908"/>
<accession>A0A2I1EZ05</accession>
<sequence>MKFNTLLLLLTTLTAVALSQRLGQTIIQLLDRDLYWGLNDTDVVLYPGGVRPAIWTRIPFSNGTSINIDGKSVQYNGDSKQLTIENPNGSLAQRWIFEDGPEGSVLICSREDINECATAFEETSGWPKWAVKAENRTSSHLQLWKIYGIPL</sequence>
<dbReference type="EMBL" id="CAGKOT010000020">
    <property type="protein sequence ID" value="CAB5364876.1"/>
    <property type="molecule type" value="Genomic_DNA"/>
</dbReference>
<reference evidence="4 5" key="4">
    <citation type="submission" date="2017-10" db="EMBL/GenBank/DDBJ databases">
        <title>Genome analyses suggest a sexual origin of heterokaryosis in a supposedly ancient asexual fungus.</title>
        <authorList>
            <person name="Corradi N."/>
            <person name="Sedzielewska K."/>
            <person name="Noel J."/>
            <person name="Charron P."/>
            <person name="Farinelli L."/>
            <person name="Marton T."/>
            <person name="Kruger M."/>
            <person name="Pelin A."/>
            <person name="Brachmann A."/>
            <person name="Corradi N."/>
        </authorList>
    </citation>
    <scope>NUCLEOTIDE SEQUENCE [LARGE SCALE GENOMIC DNA]</scope>
    <source>
        <strain evidence="4 5">A1</strain>
    </source>
</reference>
<dbReference type="EMBL" id="LLXH01000870">
    <property type="protein sequence ID" value="PKC62357.1"/>
    <property type="molecule type" value="Genomic_DNA"/>
</dbReference>
<name>A0A2I1EZ05_9GLOM</name>
<feature type="signal peptide" evidence="1">
    <location>
        <begin position="1"/>
        <end position="19"/>
    </location>
</feature>
<dbReference type="VEuPathDB" id="FungiDB:RhiirA1_522110"/>
<dbReference type="VEuPathDB" id="FungiDB:FUN_013612"/>
<dbReference type="EMBL" id="LLXJ01000105">
    <property type="protein sequence ID" value="PKC15025.1"/>
    <property type="molecule type" value="Genomic_DNA"/>
</dbReference>
<dbReference type="Proteomes" id="UP000232722">
    <property type="component" value="Unassembled WGS sequence"/>
</dbReference>
<evidence type="ECO:0000313" key="6">
    <source>
        <dbReference type="Proteomes" id="UP000232722"/>
    </source>
</evidence>
<reference evidence="2" key="5">
    <citation type="submission" date="2020-05" db="EMBL/GenBank/DDBJ databases">
        <authorList>
            <person name="Rincon C."/>
            <person name="Sanders R I."/>
            <person name="Robbins C."/>
            <person name="Chaturvedi A."/>
        </authorList>
    </citation>
    <scope>NUCLEOTIDE SEQUENCE</scope>
    <source>
        <strain evidence="2">CHB12</strain>
    </source>
</reference>
<evidence type="ECO:0000313" key="5">
    <source>
        <dbReference type="Proteomes" id="UP000232688"/>
    </source>
</evidence>
<dbReference type="Proteomes" id="UP000684084">
    <property type="component" value="Unassembled WGS sequence"/>
</dbReference>
<dbReference type="InterPro" id="IPR035992">
    <property type="entry name" value="Ricin_B-like_lectins"/>
</dbReference>
<organism evidence="4 5">
    <name type="scientific">Rhizophagus irregularis</name>
    <dbReference type="NCBI Taxonomy" id="588596"/>
    <lineage>
        <taxon>Eukaryota</taxon>
        <taxon>Fungi</taxon>
        <taxon>Fungi incertae sedis</taxon>
        <taxon>Mucoromycota</taxon>
        <taxon>Glomeromycotina</taxon>
        <taxon>Glomeromycetes</taxon>
        <taxon>Glomerales</taxon>
        <taxon>Glomeraceae</taxon>
        <taxon>Rhizophagus</taxon>
    </lineage>
</organism>
<reference evidence="4 5" key="3">
    <citation type="submission" date="2017-10" db="EMBL/GenBank/DDBJ databases">
        <title>Extensive intraspecific genome diversity in a model arbuscular mycorrhizal fungus.</title>
        <authorList>
            <person name="Chen E.C.H."/>
            <person name="Morin E."/>
            <person name="Baudet D."/>
            <person name="Noel J."/>
            <person name="Ndikumana S."/>
            <person name="Charron P."/>
            <person name="St-Onge C."/>
            <person name="Giorgi J."/>
            <person name="Grigoriev I.V."/>
            <person name="Roux C."/>
            <person name="Martin F.M."/>
            <person name="Corradi N."/>
        </authorList>
    </citation>
    <scope>NUCLEOTIDE SEQUENCE [LARGE SCALE GENOMIC DNA]</scope>
    <source>
        <strain evidence="4 5">A1</strain>
    </source>
</reference>
<reference evidence="3 6" key="1">
    <citation type="submission" date="2016-04" db="EMBL/GenBank/DDBJ databases">
        <title>Genome analyses suggest a sexual origin of heterokaryosis in a supposedly ancient asexual fungus.</title>
        <authorList>
            <person name="Ropars J."/>
            <person name="Sedzielewska K."/>
            <person name="Noel J."/>
            <person name="Charron P."/>
            <person name="Farinelli L."/>
            <person name="Marton T."/>
            <person name="Kruger M."/>
            <person name="Pelin A."/>
            <person name="Brachmann A."/>
            <person name="Corradi N."/>
        </authorList>
    </citation>
    <scope>NUCLEOTIDE SEQUENCE [LARGE SCALE GENOMIC DNA]</scope>
    <source>
        <strain evidence="3 6">A5</strain>
    </source>
</reference>
<dbReference type="OrthoDB" id="2314644at2759"/>
<feature type="chain" id="PRO_5014180809" description="Ricin B lectin domain-containing protein" evidence="1">
    <location>
        <begin position="20"/>
        <end position="151"/>
    </location>
</feature>
<protein>
    <recommendedName>
        <fullName evidence="7">Ricin B lectin domain-containing protein</fullName>
    </recommendedName>
</protein>
<evidence type="ECO:0000256" key="1">
    <source>
        <dbReference type="SAM" id="SignalP"/>
    </source>
</evidence>
<evidence type="ECO:0000313" key="3">
    <source>
        <dbReference type="EMBL" id="PKC15025.1"/>
    </source>
</evidence>
<keyword evidence="1" id="KW-0732">Signal</keyword>
<reference evidence="3 6" key="2">
    <citation type="submission" date="2017-09" db="EMBL/GenBank/DDBJ databases">
        <title>Extensive intraspecific genome diversity in a model arbuscular mycorrhizal fungus.</title>
        <authorList>
            <person name="Chen E.C."/>
            <person name="Morin E."/>
            <person name="Beaudet D."/>
            <person name="Noel J."/>
            <person name="Ndikumana S."/>
            <person name="Charron P."/>
            <person name="St-Onge C."/>
            <person name="Giorgi J."/>
            <person name="Grigoriev I.V."/>
            <person name="Roux C."/>
            <person name="Martin F.M."/>
            <person name="Corradi N."/>
        </authorList>
    </citation>
    <scope>NUCLEOTIDE SEQUENCE [LARGE SCALE GENOMIC DNA]</scope>
    <source>
        <strain evidence="3 6">A5</strain>
    </source>
</reference>
<evidence type="ECO:0008006" key="7">
    <source>
        <dbReference type="Google" id="ProtNLM"/>
    </source>
</evidence>
<dbReference type="AlphaFoldDB" id="A0A2I1EZ05"/>
<evidence type="ECO:0000313" key="4">
    <source>
        <dbReference type="EMBL" id="PKC62357.1"/>
    </source>
</evidence>
<dbReference type="SUPFAM" id="SSF50370">
    <property type="entry name" value="Ricin B-like lectins"/>
    <property type="match status" value="1"/>
</dbReference>